<evidence type="ECO:0000313" key="2">
    <source>
        <dbReference type="EMBL" id="KAL2808042.1"/>
    </source>
</evidence>
<evidence type="ECO:0000313" key="3">
    <source>
        <dbReference type="Proteomes" id="UP001610334"/>
    </source>
</evidence>
<dbReference type="Pfam" id="PF00561">
    <property type="entry name" value="Abhydrolase_1"/>
    <property type="match status" value="1"/>
</dbReference>
<dbReference type="InterPro" id="IPR029058">
    <property type="entry name" value="AB_hydrolase_fold"/>
</dbReference>
<organism evidence="2 3">
    <name type="scientific">Aspergillus granulosus</name>
    <dbReference type="NCBI Taxonomy" id="176169"/>
    <lineage>
        <taxon>Eukaryota</taxon>
        <taxon>Fungi</taxon>
        <taxon>Dikarya</taxon>
        <taxon>Ascomycota</taxon>
        <taxon>Pezizomycotina</taxon>
        <taxon>Eurotiomycetes</taxon>
        <taxon>Eurotiomycetidae</taxon>
        <taxon>Eurotiales</taxon>
        <taxon>Aspergillaceae</taxon>
        <taxon>Aspergillus</taxon>
        <taxon>Aspergillus subgen. Nidulantes</taxon>
    </lineage>
</organism>
<dbReference type="EMBL" id="JBFXLT010000123">
    <property type="protein sequence ID" value="KAL2808042.1"/>
    <property type="molecule type" value="Genomic_DNA"/>
</dbReference>
<dbReference type="PANTHER" id="PTHR43798">
    <property type="entry name" value="MONOACYLGLYCEROL LIPASE"/>
    <property type="match status" value="1"/>
</dbReference>
<dbReference type="InterPro" id="IPR050266">
    <property type="entry name" value="AB_hydrolase_sf"/>
</dbReference>
<dbReference type="PANTHER" id="PTHR43798:SF33">
    <property type="entry name" value="HYDROLASE, PUTATIVE (AFU_ORTHOLOGUE AFUA_2G14860)-RELATED"/>
    <property type="match status" value="1"/>
</dbReference>
<sequence length="408" mass="43953">MAHWCSQTVETLSASLTNSQSQLSLLATAGVSLSVGLLLRTLLSDQPAEGEVYHSPLAAVRSAPSNKEHPLPLDALPGGRNVQTPYGSIRVYEWGPEDGPKVLLIHGITTPCISLGGLAHALVDQGCRVMLFDLFGRGYSDCPPDLPQDDRLFSTQIFMALGSSPISWTGAGSGKFCLVGYSLGGGIAAAFASFFPQLLSALILLAPAGLIRDSHISFSTRLLYKGGLPTQLLKFLSGRRLRAGPLSAPKTPQTSKKLHASNVAAEELPSAAGAEAQKLSRSYPQVTVPKAVQWQVNEHSGFVHAFVSSMRHGPILAQRQRAAWERLGVYLSEQQKLSPEQQESKRLTRDKVVIMCGKTDPIIIHHELLDDATAALGSGIVFKYFSAGHEFPSTKYEEVSQIIFETLS</sequence>
<reference evidence="2 3" key="1">
    <citation type="submission" date="2024-07" db="EMBL/GenBank/DDBJ databases">
        <title>Section-level genome sequencing and comparative genomics of Aspergillus sections Usti and Cavernicolus.</title>
        <authorList>
            <consortium name="Lawrence Berkeley National Laboratory"/>
            <person name="Nybo J.L."/>
            <person name="Vesth T.C."/>
            <person name="Theobald S."/>
            <person name="Frisvad J.C."/>
            <person name="Larsen T.O."/>
            <person name="Kjaerboelling I."/>
            <person name="Rothschild-Mancinelli K."/>
            <person name="Lyhne E.K."/>
            <person name="Kogle M.E."/>
            <person name="Barry K."/>
            <person name="Clum A."/>
            <person name="Na H."/>
            <person name="Ledsgaard L."/>
            <person name="Lin J."/>
            <person name="Lipzen A."/>
            <person name="Kuo A."/>
            <person name="Riley R."/>
            <person name="Mondo S."/>
            <person name="Labutti K."/>
            <person name="Haridas S."/>
            <person name="Pangalinan J."/>
            <person name="Salamov A.A."/>
            <person name="Simmons B.A."/>
            <person name="Magnuson J.K."/>
            <person name="Chen J."/>
            <person name="Drula E."/>
            <person name="Henrissat B."/>
            <person name="Wiebenga A."/>
            <person name="Lubbers R.J."/>
            <person name="Gomes A.C."/>
            <person name="Makela M.R."/>
            <person name="Stajich J."/>
            <person name="Grigoriev I.V."/>
            <person name="Mortensen U.H."/>
            <person name="De Vries R.P."/>
            <person name="Baker S.E."/>
            <person name="Andersen M.R."/>
        </authorList>
    </citation>
    <scope>NUCLEOTIDE SEQUENCE [LARGE SCALE GENOMIC DNA]</scope>
    <source>
        <strain evidence="2 3">CBS 588.65</strain>
    </source>
</reference>
<comment type="caution">
    <text evidence="2">The sequence shown here is derived from an EMBL/GenBank/DDBJ whole genome shotgun (WGS) entry which is preliminary data.</text>
</comment>
<evidence type="ECO:0000259" key="1">
    <source>
        <dbReference type="Pfam" id="PF00561"/>
    </source>
</evidence>
<dbReference type="Gene3D" id="3.40.50.1820">
    <property type="entry name" value="alpha/beta hydrolase"/>
    <property type="match status" value="1"/>
</dbReference>
<proteinExistence type="predicted"/>
<keyword evidence="2" id="KW-0378">Hydrolase</keyword>
<protein>
    <submittedName>
        <fullName evidence="2">Alpha/Beta hydrolase protein</fullName>
    </submittedName>
</protein>
<feature type="domain" description="AB hydrolase-1" evidence="1">
    <location>
        <begin position="102"/>
        <end position="391"/>
    </location>
</feature>
<dbReference type="PRINTS" id="PR00111">
    <property type="entry name" value="ABHYDROLASE"/>
</dbReference>
<dbReference type="InterPro" id="IPR000073">
    <property type="entry name" value="AB_hydrolase_1"/>
</dbReference>
<dbReference type="Proteomes" id="UP001610334">
    <property type="component" value="Unassembled WGS sequence"/>
</dbReference>
<keyword evidence="3" id="KW-1185">Reference proteome</keyword>
<name>A0ABR4GXV5_9EURO</name>
<accession>A0ABR4GXV5</accession>
<dbReference type="GO" id="GO:0016787">
    <property type="term" value="F:hydrolase activity"/>
    <property type="evidence" value="ECO:0007669"/>
    <property type="project" value="UniProtKB-KW"/>
</dbReference>
<dbReference type="SUPFAM" id="SSF53474">
    <property type="entry name" value="alpha/beta-Hydrolases"/>
    <property type="match status" value="1"/>
</dbReference>
<gene>
    <name evidence="2" type="ORF">BJX63DRAFT_53332</name>
</gene>